<dbReference type="VEuPathDB" id="FungiDB:AAP_02429"/>
<dbReference type="Pfam" id="PF04437">
    <property type="entry name" value="RINT1_TIP1"/>
    <property type="match status" value="1"/>
</dbReference>
<dbReference type="PANTHER" id="PTHR13520:SF0">
    <property type="entry name" value="RAD50-INTERACTING PROTEIN 1"/>
    <property type="match status" value="1"/>
</dbReference>
<feature type="coiled-coil region" evidence="1">
    <location>
        <begin position="23"/>
        <end position="71"/>
    </location>
</feature>
<reference evidence="2 3" key="1">
    <citation type="journal article" date="2016" name="Genome Biol. Evol.">
        <title>Divergent and convergent evolution of fungal pathogenicity.</title>
        <authorList>
            <person name="Shang Y."/>
            <person name="Xiao G."/>
            <person name="Zheng P."/>
            <person name="Cen K."/>
            <person name="Zhan S."/>
            <person name="Wang C."/>
        </authorList>
    </citation>
    <scope>NUCLEOTIDE SEQUENCE [LARGE SCALE GENOMIC DNA]</scope>
    <source>
        <strain evidence="2 3">ARSEF 7405</strain>
    </source>
</reference>
<dbReference type="InterPro" id="IPR023378">
    <property type="entry name" value="YheA/YmcA-like_dom_sf"/>
</dbReference>
<dbReference type="PANTHER" id="PTHR13520">
    <property type="entry name" value="RAD50-INTERACTING PROTEIN 1 RINT-1"/>
    <property type="match status" value="1"/>
</dbReference>
<dbReference type="GO" id="GO:0070939">
    <property type="term" value="C:Dsl1/NZR complex"/>
    <property type="evidence" value="ECO:0007669"/>
    <property type="project" value="InterPro"/>
</dbReference>
<dbReference type="EMBL" id="AZGZ01000008">
    <property type="protein sequence ID" value="KZZ93637.1"/>
    <property type="molecule type" value="Genomic_DNA"/>
</dbReference>
<dbReference type="GO" id="GO:0060628">
    <property type="term" value="P:regulation of ER to Golgi vesicle-mediated transport"/>
    <property type="evidence" value="ECO:0007669"/>
    <property type="project" value="TreeGrafter"/>
</dbReference>
<dbReference type="Gene3D" id="1.20.58.670">
    <property type="entry name" value="Dsl1p vesicle tethering complex, Tip20p subunit, domain D"/>
    <property type="match status" value="1"/>
</dbReference>
<dbReference type="InterPro" id="IPR042042">
    <property type="entry name" value="Tip20p_domB"/>
</dbReference>
<dbReference type="InterPro" id="IPR007528">
    <property type="entry name" value="RINT1_Tip20"/>
</dbReference>
<dbReference type="GO" id="GO:0006888">
    <property type="term" value="P:endoplasmic reticulum to Golgi vesicle-mediated transport"/>
    <property type="evidence" value="ECO:0007669"/>
    <property type="project" value="InterPro"/>
</dbReference>
<dbReference type="Proteomes" id="UP000242877">
    <property type="component" value="Unassembled WGS sequence"/>
</dbReference>
<evidence type="ECO:0000313" key="2">
    <source>
        <dbReference type="EMBL" id="KZZ93637.1"/>
    </source>
</evidence>
<gene>
    <name evidence="2" type="ORF">AAP_02429</name>
</gene>
<keyword evidence="3" id="KW-1185">Reference proteome</keyword>
<dbReference type="InterPro" id="IPR042044">
    <property type="entry name" value="EXOC6PINT-1/Sec15/Tip20_C_dom2"/>
</dbReference>
<name>A0A168A9B4_9EURO</name>
<accession>A0A168A9B4</accession>
<proteinExistence type="predicted"/>
<protein>
    <submittedName>
        <fullName evidence="2">RINT-1 family protein</fullName>
    </submittedName>
</protein>
<dbReference type="OrthoDB" id="2189254at2759"/>
<dbReference type="PROSITE" id="PS51386">
    <property type="entry name" value="RINT1_TIP20"/>
    <property type="match status" value="1"/>
</dbReference>
<evidence type="ECO:0000256" key="1">
    <source>
        <dbReference type="SAM" id="Coils"/>
    </source>
</evidence>
<dbReference type="GO" id="GO:0006890">
    <property type="term" value="P:retrograde vesicle-mediated transport, Golgi to endoplasmic reticulum"/>
    <property type="evidence" value="ECO:0007669"/>
    <property type="project" value="InterPro"/>
</dbReference>
<evidence type="ECO:0000313" key="3">
    <source>
        <dbReference type="Proteomes" id="UP000242877"/>
    </source>
</evidence>
<dbReference type="SUPFAM" id="SSF158622">
    <property type="entry name" value="YheA/YmcA-like"/>
    <property type="match status" value="1"/>
</dbReference>
<sequence>MTQNGADMMGDCDPRVEDYLNDRIQTAHDLQNLDDILQNLQEQHDLQKRQLREAEEILAQASKASTDHDEEVKKLADAFERQQHEIDKRLILTTKSQTADEAVQKFESLMKRITTYDVARGYLEAMAEVNSLKDQAFSYIKNEPQLALPVYLQLMEIHSGLQATQPSAEGAAPHLVDTTSCITQELRGTLETVFEERLRSALSEMKWPSNKLNLSDDVLNNWASAFQSLLQLQEPELPKLSPEKVSSSSWEPPILLPIKIMVQPLGLRFKYHFTGDRPTNRLDKPEFFLSHILSLFDTYSDFISSYIQPSFDERALQTTSSVTWAYVDAMSSFITAILPILQQKIITTMPLVSDHPQLLSHFMHELMRFDDEVRNMWNYTPNPYTGENWKGTTWEVLVKQDWFPRWLAIEKEFALARYHEIIDSPDSGELEYDSVEPNASKPTKAAIRVNDLLETITDRYRPLLSFTQRLRFLIDIQISIFDLYHIRLREGLEAYLAMTSTIGRTVQGTAGVQANIEGVAGLERLCRIYGSAEYLERKMQDWSDDTFFLELWTELQERVRGRNKSDKPFAGPLTVSDVAEKTSIAVKSDDVEGALFDETASAYGKLRVRSQEIIETTVSDNFHTALKPYLQVNSWHSVSPPTTGSLHGAAPTAEVSEALRTLTTELGFLSKALSSIPLFSITRSLLTHLQQYLWDHILMRNSFSATGAIQFCLDVQAICDTVDEIISARVPEGAESSKFMRRLIDGLVLLSLPNEVDGEAHKDGSVPISISDVEKKVFESNESARSVLTMLQVRNLTEAEARQVLQRRIEIRT</sequence>
<comment type="caution">
    <text evidence="2">The sequence shown here is derived from an EMBL/GenBank/DDBJ whole genome shotgun (WGS) entry which is preliminary data.</text>
</comment>
<keyword evidence="1" id="KW-0175">Coiled coil</keyword>
<dbReference type="Gene3D" id="1.20.58.1420">
    <property type="entry name" value="Dsl1p vesicle tethering complex, Tip20p subunit, domain B"/>
    <property type="match status" value="1"/>
</dbReference>
<dbReference type="AlphaFoldDB" id="A0A168A9B4"/>
<organism evidence="2 3">
    <name type="scientific">Ascosphaera apis ARSEF 7405</name>
    <dbReference type="NCBI Taxonomy" id="392613"/>
    <lineage>
        <taxon>Eukaryota</taxon>
        <taxon>Fungi</taxon>
        <taxon>Dikarya</taxon>
        <taxon>Ascomycota</taxon>
        <taxon>Pezizomycotina</taxon>
        <taxon>Eurotiomycetes</taxon>
        <taxon>Eurotiomycetidae</taxon>
        <taxon>Onygenales</taxon>
        <taxon>Ascosphaeraceae</taxon>
        <taxon>Ascosphaera</taxon>
    </lineage>
</organism>